<dbReference type="InterPro" id="IPR011009">
    <property type="entry name" value="Kinase-like_dom_sf"/>
</dbReference>
<dbReference type="EMBL" id="JBJQOH010000002">
    <property type="protein sequence ID" value="KAL3698277.1"/>
    <property type="molecule type" value="Genomic_DNA"/>
</dbReference>
<keyword evidence="1 3" id="KW-0547">Nucleotide-binding</keyword>
<accession>A0ABD3I7J0</accession>
<comment type="caution">
    <text evidence="5">The sequence shown here is derived from an EMBL/GenBank/DDBJ whole genome shotgun (WGS) entry which is preliminary data.</text>
</comment>
<dbReference type="Proteomes" id="UP001633002">
    <property type="component" value="Unassembled WGS sequence"/>
</dbReference>
<organism evidence="5 6">
    <name type="scientific">Riccia sorocarpa</name>
    <dbReference type="NCBI Taxonomy" id="122646"/>
    <lineage>
        <taxon>Eukaryota</taxon>
        <taxon>Viridiplantae</taxon>
        <taxon>Streptophyta</taxon>
        <taxon>Embryophyta</taxon>
        <taxon>Marchantiophyta</taxon>
        <taxon>Marchantiopsida</taxon>
        <taxon>Marchantiidae</taxon>
        <taxon>Marchantiales</taxon>
        <taxon>Ricciaceae</taxon>
        <taxon>Riccia</taxon>
    </lineage>
</organism>
<proteinExistence type="predicted"/>
<gene>
    <name evidence="5" type="ORF">R1sor_012353</name>
</gene>
<keyword evidence="2 3" id="KW-0067">ATP-binding</keyword>
<evidence type="ECO:0000313" key="6">
    <source>
        <dbReference type="Proteomes" id="UP001633002"/>
    </source>
</evidence>
<dbReference type="InterPro" id="IPR000719">
    <property type="entry name" value="Prot_kinase_dom"/>
</dbReference>
<evidence type="ECO:0000256" key="3">
    <source>
        <dbReference type="PROSITE-ProRule" id="PRU10141"/>
    </source>
</evidence>
<evidence type="ECO:0000313" key="5">
    <source>
        <dbReference type="EMBL" id="KAL3698277.1"/>
    </source>
</evidence>
<name>A0ABD3I7J0_9MARC</name>
<dbReference type="PROSITE" id="PS50011">
    <property type="entry name" value="PROTEIN_KINASE_DOM"/>
    <property type="match status" value="1"/>
</dbReference>
<dbReference type="InterPro" id="IPR017441">
    <property type="entry name" value="Protein_kinase_ATP_BS"/>
</dbReference>
<feature type="domain" description="Protein kinase" evidence="4">
    <location>
        <begin position="37"/>
        <end position="234"/>
    </location>
</feature>
<reference evidence="5 6" key="1">
    <citation type="submission" date="2024-09" db="EMBL/GenBank/DDBJ databases">
        <title>Chromosome-scale assembly of Riccia sorocarpa.</title>
        <authorList>
            <person name="Paukszto L."/>
        </authorList>
    </citation>
    <scope>NUCLEOTIDE SEQUENCE [LARGE SCALE GENOMIC DNA]</scope>
    <source>
        <strain evidence="5">LP-2024</strain>
        <tissue evidence="5">Aerial parts of the thallus</tissue>
    </source>
</reference>
<feature type="binding site" evidence="3">
    <location>
        <position position="66"/>
    </location>
    <ligand>
        <name>ATP</name>
        <dbReference type="ChEBI" id="CHEBI:30616"/>
    </ligand>
</feature>
<evidence type="ECO:0000256" key="1">
    <source>
        <dbReference type="ARBA" id="ARBA00022741"/>
    </source>
</evidence>
<dbReference type="AlphaFoldDB" id="A0ABD3I7J0"/>
<dbReference type="PIRSF" id="PIRSF000654">
    <property type="entry name" value="Integrin-linked_kinase"/>
    <property type="match status" value="1"/>
</dbReference>
<sequence>MEAEQHKQDAELIALLLERDTTALMPLRNLQRATNDFSEENQIGAGGFGTVYRGELVDGSVVAIKKSHHVGTSSEEKYQFLNEVKILSQVHHRYLVRLLGCCLAPNNALLVFEFVPNGTLQEHLNEKYNRAPLSWSRRLLIANQTAEALDYLHSSANPPIYHLNVKSANILIDSHLNAKVADFGLSRLALVPDATHISTFPGWKGTFGYMDPELKRQAINEARSLSSPEHPTDI</sequence>
<dbReference type="PROSITE" id="PS00107">
    <property type="entry name" value="PROTEIN_KINASE_ATP"/>
    <property type="match status" value="1"/>
</dbReference>
<dbReference type="SUPFAM" id="SSF56112">
    <property type="entry name" value="Protein kinase-like (PK-like)"/>
    <property type="match status" value="1"/>
</dbReference>
<evidence type="ECO:0000259" key="4">
    <source>
        <dbReference type="PROSITE" id="PS50011"/>
    </source>
</evidence>
<dbReference type="Gene3D" id="3.30.200.20">
    <property type="entry name" value="Phosphorylase Kinase, domain 1"/>
    <property type="match status" value="1"/>
</dbReference>
<dbReference type="PANTHER" id="PTHR46008">
    <property type="entry name" value="LEAF RUST 10 DISEASE-RESISTANCE LOCUS RECEPTOR-LIKE PROTEIN KINASE-LIKE 1.4"/>
    <property type="match status" value="1"/>
</dbReference>
<dbReference type="GO" id="GO:0005524">
    <property type="term" value="F:ATP binding"/>
    <property type="evidence" value="ECO:0007669"/>
    <property type="project" value="UniProtKB-UniRule"/>
</dbReference>
<evidence type="ECO:0000256" key="2">
    <source>
        <dbReference type="ARBA" id="ARBA00022840"/>
    </source>
</evidence>
<keyword evidence="6" id="KW-1185">Reference proteome</keyword>
<protein>
    <recommendedName>
        <fullName evidence="4">Protein kinase domain-containing protein</fullName>
    </recommendedName>
</protein>
<dbReference type="Gene3D" id="1.10.510.10">
    <property type="entry name" value="Transferase(Phosphotransferase) domain 1"/>
    <property type="match status" value="1"/>
</dbReference>
<dbReference type="FunFam" id="3.30.200.20:FF:000015">
    <property type="entry name" value="Somatic embryogenesis receptor kinase 1"/>
    <property type="match status" value="1"/>
</dbReference>
<dbReference type="Pfam" id="PF00069">
    <property type="entry name" value="Pkinase"/>
    <property type="match status" value="1"/>
</dbReference>